<dbReference type="Proteomes" id="UP001049176">
    <property type="component" value="Chromosome 2"/>
</dbReference>
<comment type="similarity">
    <text evidence="2">Belongs to the TUBGCP family.</text>
</comment>
<feature type="compositionally biased region" description="Polar residues" evidence="6">
    <location>
        <begin position="1"/>
        <end position="29"/>
    </location>
</feature>
<feature type="compositionally biased region" description="Low complexity" evidence="6">
    <location>
        <begin position="263"/>
        <end position="274"/>
    </location>
</feature>
<dbReference type="GO" id="GO:0000922">
    <property type="term" value="C:spindle pole"/>
    <property type="evidence" value="ECO:0007669"/>
    <property type="project" value="InterPro"/>
</dbReference>
<evidence type="ECO:0000259" key="7">
    <source>
        <dbReference type="Pfam" id="PF04130"/>
    </source>
</evidence>
<name>A0A9P8AD90_9AGAR</name>
<protein>
    <recommendedName>
        <fullName evidence="11">Spindle pole body component</fullName>
    </recommendedName>
</protein>
<evidence type="ECO:0000256" key="6">
    <source>
        <dbReference type="SAM" id="MobiDB-lite"/>
    </source>
</evidence>
<dbReference type="AlphaFoldDB" id="A0A9P8AD90"/>
<dbReference type="InterPro" id="IPR040457">
    <property type="entry name" value="GCP_C"/>
</dbReference>
<dbReference type="GO" id="GO:0007020">
    <property type="term" value="P:microtubule nucleation"/>
    <property type="evidence" value="ECO:0007669"/>
    <property type="project" value="InterPro"/>
</dbReference>
<evidence type="ECO:0000256" key="5">
    <source>
        <dbReference type="ARBA" id="ARBA00023212"/>
    </source>
</evidence>
<accession>A0A9P8AD90</accession>
<keyword evidence="10" id="KW-1185">Reference proteome</keyword>
<dbReference type="GO" id="GO:0005816">
    <property type="term" value="C:spindle pole body"/>
    <property type="evidence" value="ECO:0007669"/>
    <property type="project" value="UniProtKB-ARBA"/>
</dbReference>
<feature type="region of interest" description="Disordered" evidence="6">
    <location>
        <begin position="243"/>
        <end position="277"/>
    </location>
</feature>
<dbReference type="Pfam" id="PF04130">
    <property type="entry name" value="GCP_C_terminal"/>
    <property type="match status" value="1"/>
</dbReference>
<comment type="caution">
    <text evidence="9">The sequence shown here is derived from an EMBL/GenBank/DDBJ whole genome shotgun (WGS) entry which is preliminary data.</text>
</comment>
<dbReference type="GO" id="GO:0031122">
    <property type="term" value="P:cytoplasmic microtubule organization"/>
    <property type="evidence" value="ECO:0007669"/>
    <property type="project" value="TreeGrafter"/>
</dbReference>
<dbReference type="GeneID" id="66073779"/>
<dbReference type="InterPro" id="IPR041470">
    <property type="entry name" value="GCP_N"/>
</dbReference>
<evidence type="ECO:0000313" key="10">
    <source>
        <dbReference type="Proteomes" id="UP001049176"/>
    </source>
</evidence>
<dbReference type="PANTHER" id="PTHR19302:SF33">
    <property type="entry name" value="GAMMA-TUBULIN COMPLEX COMPONENT 5"/>
    <property type="match status" value="1"/>
</dbReference>
<evidence type="ECO:0000256" key="1">
    <source>
        <dbReference type="ARBA" id="ARBA00004245"/>
    </source>
</evidence>
<dbReference type="Pfam" id="PF17681">
    <property type="entry name" value="GCP_N_terminal"/>
    <property type="match status" value="1"/>
</dbReference>
<dbReference type="GO" id="GO:0051011">
    <property type="term" value="F:microtubule minus-end binding"/>
    <property type="evidence" value="ECO:0007669"/>
    <property type="project" value="TreeGrafter"/>
</dbReference>
<dbReference type="PANTHER" id="PTHR19302">
    <property type="entry name" value="GAMMA TUBULIN COMPLEX PROTEIN"/>
    <property type="match status" value="1"/>
</dbReference>
<evidence type="ECO:0000313" key="9">
    <source>
        <dbReference type="EMBL" id="KAG7097349.1"/>
    </source>
</evidence>
<feature type="domain" description="Gamma tubulin complex component C-terminal" evidence="7">
    <location>
        <begin position="806"/>
        <end position="1061"/>
    </location>
</feature>
<organism evidence="9 10">
    <name type="scientific">Marasmius oreades</name>
    <name type="common">fairy-ring Marasmius</name>
    <dbReference type="NCBI Taxonomy" id="181124"/>
    <lineage>
        <taxon>Eukaryota</taxon>
        <taxon>Fungi</taxon>
        <taxon>Dikarya</taxon>
        <taxon>Basidiomycota</taxon>
        <taxon>Agaricomycotina</taxon>
        <taxon>Agaricomycetes</taxon>
        <taxon>Agaricomycetidae</taxon>
        <taxon>Agaricales</taxon>
        <taxon>Marasmiineae</taxon>
        <taxon>Marasmiaceae</taxon>
        <taxon>Marasmius</taxon>
    </lineage>
</organism>
<evidence type="ECO:0000256" key="4">
    <source>
        <dbReference type="ARBA" id="ARBA00022701"/>
    </source>
</evidence>
<evidence type="ECO:0008006" key="11">
    <source>
        <dbReference type="Google" id="ProtNLM"/>
    </source>
</evidence>
<feature type="domain" description="Gamma tubulin complex component protein N-terminal" evidence="8">
    <location>
        <begin position="402"/>
        <end position="734"/>
    </location>
</feature>
<dbReference type="InterPro" id="IPR007259">
    <property type="entry name" value="GCP"/>
</dbReference>
<evidence type="ECO:0000259" key="8">
    <source>
        <dbReference type="Pfam" id="PF17681"/>
    </source>
</evidence>
<keyword evidence="3" id="KW-0963">Cytoplasm</keyword>
<dbReference type="EMBL" id="CM032182">
    <property type="protein sequence ID" value="KAG7097349.1"/>
    <property type="molecule type" value="Genomic_DNA"/>
</dbReference>
<reference evidence="9" key="1">
    <citation type="journal article" date="2021" name="Genome Biol. Evol.">
        <title>The assembled and annotated genome of the fairy-ring fungus Marasmius oreades.</title>
        <authorList>
            <person name="Hiltunen M."/>
            <person name="Ament-Velasquez S.L."/>
            <person name="Johannesson H."/>
        </authorList>
    </citation>
    <scope>NUCLEOTIDE SEQUENCE</scope>
    <source>
        <strain evidence="9">03SP1</strain>
    </source>
</reference>
<dbReference type="InterPro" id="IPR042241">
    <property type="entry name" value="GCP_C_sf"/>
</dbReference>
<comment type="subcellular location">
    <subcellularLocation>
        <location evidence="1">Cytoplasm</location>
        <location evidence="1">Cytoskeleton</location>
    </subcellularLocation>
</comment>
<evidence type="ECO:0000256" key="2">
    <source>
        <dbReference type="ARBA" id="ARBA00010337"/>
    </source>
</evidence>
<keyword evidence="5" id="KW-0206">Cytoskeleton</keyword>
<dbReference type="RefSeq" id="XP_043013819.1">
    <property type="nucleotide sequence ID" value="XM_043149215.1"/>
</dbReference>
<dbReference type="GO" id="GO:0043015">
    <property type="term" value="F:gamma-tubulin binding"/>
    <property type="evidence" value="ECO:0007669"/>
    <property type="project" value="InterPro"/>
</dbReference>
<sequence>MIPQNPKRSVSSLSNYPSTTHRPGSSLSVASLARPLSSASNRPLSRASTQRPKSRQRVISAKLSLLCDSLIHAMVGPAPNPGTKGDNETEGDELDIRHRELVDFAVRNLSMGGGTVSKAAVTFDKERVDSMIRGHIEKARIRSNDTLAQALETCYNKLTFQVEKDKDLDAEINESRLPAHMQFLFALSNPPEPSTLNCASLYLDSLQNIPPRAESNEWTWEKILVEEPFEGEHWVGVPGGIPISRKRHGLGDSDEGDEDDENSSGSTPSLSSLDTDNDLDLAFEPISTFISDEGPSVSLKPQAPRKLEVTENPIYMTHEYRNEVEILKTKQYWREDWKLDEQLDAIMHQRGSFNIGNVSTLGPTLQRVLPPTEAHPTTSDFAVPPLEVILSIEKYIYEQDAVREILIALQGRKNILFEWKDGRFETTETTPRLLHLSLASRRSIFSAISRTCTVLQHLRHFTSLTILHSSRSRAEVTTLSALERNRARQGKFTRTLEAFADAVDAEIRALESWCAKKEEMIIQATSGAITEPERSLVVSLLDIEKAFRDTFEESFDVLLDVVMNIVDKSAPRKWDLPNRSASTTTTLLLDMLFSTMQSRLERGDKVTADSIMRVFVRSAEAVWSMVGKWLKDGFELGTRTKNSGGRRELELEDEFFIESTGIGTELGIIGLLDPDFWADGYGLRDDEVTTFDHGQVKGIPSFLYHVAPAVLETGKSIGLLKALDIDISLLNSESKPIGDWKWLSFRELIAREISGPLSEAVADHGLFSVSVDRLSQLIYNSLTPYSDAIRAVMAQVIIQECNFWFHLHAIQAIYLMRRGDVINDFANLVFAKMEAQQYWNDFHFLNTAFSDIVELSNSPQSEHWLQTSLVRFSYRSNGGEDQSVIQTVKAIEGLSVEYAVPFPLTYIFTPRNIQVYNDIFVFLLQVRRSKNVLERILIRGECGRTESSNGLMLFYAMRSRLSWFINTLLNFMVTNVIQTQVEIFREQLEQPRSLDHIIQLHLEHLKKIQGRCLLQSKTAALHQAIISALDMAINFSDIFVSFSGNASMHETSVHSVTLRHRSRKQRRRQKNVVGFSHADWSTESSDSCPEYTEEDEKGYLTSLSVSVNTTFEDGNYFARISKMSTELDGLVRFIRRGVETLAGGTGEAAATFGVLAFALEDWDL</sequence>
<feature type="compositionally biased region" description="Polar residues" evidence="6">
    <location>
        <begin position="37"/>
        <end position="51"/>
    </location>
</feature>
<gene>
    <name evidence="9" type="ORF">E1B28_004703</name>
</gene>
<proteinExistence type="inferred from homology"/>
<dbReference type="Gene3D" id="1.20.120.1900">
    <property type="entry name" value="Gamma-tubulin complex, C-terminal domain"/>
    <property type="match status" value="1"/>
</dbReference>
<dbReference type="KEGG" id="more:E1B28_004703"/>
<dbReference type="GO" id="GO:0051225">
    <property type="term" value="P:spindle assembly"/>
    <property type="evidence" value="ECO:0007669"/>
    <property type="project" value="TreeGrafter"/>
</dbReference>
<evidence type="ECO:0000256" key="3">
    <source>
        <dbReference type="ARBA" id="ARBA00022490"/>
    </source>
</evidence>
<feature type="region of interest" description="Disordered" evidence="6">
    <location>
        <begin position="1"/>
        <end position="57"/>
    </location>
</feature>
<dbReference type="OrthoDB" id="66546at2759"/>
<dbReference type="GO" id="GO:0051321">
    <property type="term" value="P:meiotic cell cycle"/>
    <property type="evidence" value="ECO:0007669"/>
    <property type="project" value="TreeGrafter"/>
</dbReference>
<keyword evidence="4" id="KW-0493">Microtubule</keyword>
<feature type="compositionally biased region" description="Acidic residues" evidence="6">
    <location>
        <begin position="252"/>
        <end position="262"/>
    </location>
</feature>
<dbReference type="GO" id="GO:0005874">
    <property type="term" value="C:microtubule"/>
    <property type="evidence" value="ECO:0007669"/>
    <property type="project" value="UniProtKB-KW"/>
</dbReference>
<dbReference type="GO" id="GO:0000278">
    <property type="term" value="P:mitotic cell cycle"/>
    <property type="evidence" value="ECO:0007669"/>
    <property type="project" value="TreeGrafter"/>
</dbReference>
<dbReference type="GO" id="GO:0000930">
    <property type="term" value="C:gamma-tubulin complex"/>
    <property type="evidence" value="ECO:0007669"/>
    <property type="project" value="TreeGrafter"/>
</dbReference>